<organism evidence="2 3">
    <name type="scientific">Pedobacter puniceum</name>
    <dbReference type="NCBI Taxonomy" id="2666136"/>
    <lineage>
        <taxon>Bacteria</taxon>
        <taxon>Pseudomonadati</taxon>
        <taxon>Bacteroidota</taxon>
        <taxon>Sphingobacteriia</taxon>
        <taxon>Sphingobacteriales</taxon>
        <taxon>Sphingobacteriaceae</taxon>
        <taxon>Pedobacter</taxon>
    </lineage>
</organism>
<proteinExistence type="predicted"/>
<reference evidence="2 3" key="1">
    <citation type="submission" date="2019-11" db="EMBL/GenBank/DDBJ databases">
        <authorList>
            <person name="Cheng Q."/>
            <person name="Yang Z."/>
        </authorList>
    </citation>
    <scope>NUCLEOTIDE SEQUENCE [LARGE SCALE GENOMIC DNA]</scope>
    <source>
        <strain evidence="2 3">HX-22-1</strain>
    </source>
</reference>
<dbReference type="InterPro" id="IPR016181">
    <property type="entry name" value="Acyl_CoA_acyltransferase"/>
</dbReference>
<evidence type="ECO:0000259" key="1">
    <source>
        <dbReference type="PROSITE" id="PS51186"/>
    </source>
</evidence>
<dbReference type="GO" id="GO:0016747">
    <property type="term" value="F:acyltransferase activity, transferring groups other than amino-acyl groups"/>
    <property type="evidence" value="ECO:0007669"/>
    <property type="project" value="InterPro"/>
</dbReference>
<dbReference type="InterPro" id="IPR000182">
    <property type="entry name" value="GNAT_dom"/>
</dbReference>
<dbReference type="InterPro" id="IPR052523">
    <property type="entry name" value="Trichothecene_AcTrans"/>
</dbReference>
<dbReference type="Proteomes" id="UP000462931">
    <property type="component" value="Unassembled WGS sequence"/>
</dbReference>
<keyword evidence="3" id="KW-1185">Reference proteome</keyword>
<comment type="caution">
    <text evidence="2">The sequence shown here is derived from an EMBL/GenBank/DDBJ whole genome shotgun (WGS) entry which is preliminary data.</text>
</comment>
<sequence length="194" mass="22406">MTKANFQDKQLVIDILSKSFDKNKSVNFIVKQDKKRSQRLKALMSYSFDMCCHYGDVYLSDDRKGCALILYPDTKQTSLKSILLDIKLIINCIGIENIPKAMRRESAIKKVQPSLPVYYLWFVGVEPSHQDKGIGSALMAELLEDSDNKKLPIYLETSTVKNLPWYKKFGFNTYHELDLSYKLFFLKRDVGVTN</sequence>
<dbReference type="PANTHER" id="PTHR42791:SF1">
    <property type="entry name" value="N-ACETYLTRANSFERASE DOMAIN-CONTAINING PROTEIN"/>
    <property type="match status" value="1"/>
</dbReference>
<name>A0A7K0FMA6_9SPHI</name>
<dbReference type="EMBL" id="WKJI01000002">
    <property type="protein sequence ID" value="MRX46962.1"/>
    <property type="molecule type" value="Genomic_DNA"/>
</dbReference>
<dbReference type="CDD" id="cd04301">
    <property type="entry name" value="NAT_SF"/>
    <property type="match status" value="1"/>
</dbReference>
<evidence type="ECO:0000313" key="3">
    <source>
        <dbReference type="Proteomes" id="UP000462931"/>
    </source>
</evidence>
<dbReference type="Pfam" id="PF13508">
    <property type="entry name" value="Acetyltransf_7"/>
    <property type="match status" value="1"/>
</dbReference>
<dbReference type="RefSeq" id="WP_154287043.1">
    <property type="nucleotide sequence ID" value="NZ_WKJI01000002.1"/>
</dbReference>
<gene>
    <name evidence="2" type="ORF">GJJ64_07185</name>
</gene>
<accession>A0A7K0FMA6</accession>
<protein>
    <submittedName>
        <fullName evidence="2">GNAT family N-acetyltransferase</fullName>
    </submittedName>
</protein>
<keyword evidence="2" id="KW-0808">Transferase</keyword>
<feature type="domain" description="N-acetyltransferase" evidence="1">
    <location>
        <begin position="38"/>
        <end position="191"/>
    </location>
</feature>
<evidence type="ECO:0000313" key="2">
    <source>
        <dbReference type="EMBL" id="MRX46962.1"/>
    </source>
</evidence>
<dbReference type="SUPFAM" id="SSF55729">
    <property type="entry name" value="Acyl-CoA N-acyltransferases (Nat)"/>
    <property type="match status" value="1"/>
</dbReference>
<dbReference type="Gene3D" id="3.40.630.30">
    <property type="match status" value="1"/>
</dbReference>
<dbReference type="AlphaFoldDB" id="A0A7K0FMA6"/>
<dbReference type="PANTHER" id="PTHR42791">
    <property type="entry name" value="GNAT FAMILY ACETYLTRANSFERASE"/>
    <property type="match status" value="1"/>
</dbReference>
<dbReference type="PROSITE" id="PS51186">
    <property type="entry name" value="GNAT"/>
    <property type="match status" value="1"/>
</dbReference>